<dbReference type="AlphaFoldDB" id="A0A815X4I3"/>
<organism evidence="3 5">
    <name type="scientific">Didymodactylos carnosus</name>
    <dbReference type="NCBI Taxonomy" id="1234261"/>
    <lineage>
        <taxon>Eukaryota</taxon>
        <taxon>Metazoa</taxon>
        <taxon>Spiralia</taxon>
        <taxon>Gnathifera</taxon>
        <taxon>Rotifera</taxon>
        <taxon>Eurotatoria</taxon>
        <taxon>Bdelloidea</taxon>
        <taxon>Philodinida</taxon>
        <taxon>Philodinidae</taxon>
        <taxon>Didymodactylos</taxon>
    </lineage>
</organism>
<dbReference type="PANTHER" id="PTHR12879:SF8">
    <property type="entry name" value="SPHINGOLIPID DELTA(4)-DESATURASE DES1"/>
    <property type="match status" value="1"/>
</dbReference>
<keyword evidence="1" id="KW-1133">Transmembrane helix</keyword>
<dbReference type="CDD" id="cd03508">
    <property type="entry name" value="Delta4-sphingolipid-FADS-like"/>
    <property type="match status" value="1"/>
</dbReference>
<gene>
    <name evidence="3" type="ORF">GPM918_LOCUS39334</name>
    <name evidence="4" type="ORF">SRO942_LOCUS40200</name>
</gene>
<dbReference type="InterPro" id="IPR011388">
    <property type="entry name" value="DES1/DES2"/>
</dbReference>
<name>A0A815X4I3_9BILA</name>
<feature type="domain" description="Fatty acid desaturase" evidence="2">
    <location>
        <begin position="40"/>
        <end position="262"/>
    </location>
</feature>
<keyword evidence="1" id="KW-0472">Membrane</keyword>
<dbReference type="EMBL" id="CAJNOQ010027421">
    <property type="protein sequence ID" value="CAF1553320.1"/>
    <property type="molecule type" value="Genomic_DNA"/>
</dbReference>
<dbReference type="EMBL" id="CAJOBC010093112">
    <property type="protein sequence ID" value="CAF4414445.1"/>
    <property type="molecule type" value="Genomic_DNA"/>
</dbReference>
<dbReference type="Proteomes" id="UP000681722">
    <property type="component" value="Unassembled WGS sequence"/>
</dbReference>
<dbReference type="GO" id="GO:0046513">
    <property type="term" value="P:ceramide biosynthetic process"/>
    <property type="evidence" value="ECO:0007669"/>
    <property type="project" value="TreeGrafter"/>
</dbReference>
<protein>
    <recommendedName>
        <fullName evidence="2">Fatty acid desaturase domain-containing protein</fullName>
    </recommendedName>
</protein>
<dbReference type="Proteomes" id="UP000663829">
    <property type="component" value="Unassembled WGS sequence"/>
</dbReference>
<sequence length="310" mass="35822">KYPEIKNLMGHDWRIAVQAIFCVLLQIITAILIRQSSWKLIFLVAYIVGGTINHSLSLALHELTHNLAFGHSRPMCNRILGFITNLPLGVPASITLKKYHLDHHRFQGDGVYDTDIPTNLEVMLFSTRLGKFIFLIIMPLLYSFRPMFVLPKAIHLLEVVNFITAFSFDFIMYYYFGGKAATYFILSTILGLSVHPLSGHFIAEHYVFTEGHETYSYYGPLNWITYNVGYHNEHHDFPFIPGYKLPKVRQIAAEYYDNLPHYDSWTKVLYDFVMNQDVGPWSRVTRPSKMGKSVVISQQEYEKQVAKAEN</sequence>
<feature type="transmembrane region" description="Helical" evidence="1">
    <location>
        <begin position="15"/>
        <end position="33"/>
    </location>
</feature>
<dbReference type="PANTHER" id="PTHR12879">
    <property type="entry name" value="SPHINGOLIPID DELTA 4 DESATURASE/C-4 HYDROXYLASE PROTEIN DES2"/>
    <property type="match status" value="1"/>
</dbReference>
<evidence type="ECO:0000313" key="3">
    <source>
        <dbReference type="EMBL" id="CAF1553320.1"/>
    </source>
</evidence>
<dbReference type="InterPro" id="IPR005804">
    <property type="entry name" value="FA_desaturase_dom"/>
</dbReference>
<feature type="transmembrane region" description="Helical" evidence="1">
    <location>
        <begin position="40"/>
        <end position="60"/>
    </location>
</feature>
<feature type="transmembrane region" description="Helical" evidence="1">
    <location>
        <begin position="156"/>
        <end position="176"/>
    </location>
</feature>
<feature type="non-terminal residue" evidence="3">
    <location>
        <position position="1"/>
    </location>
</feature>
<keyword evidence="5" id="KW-1185">Reference proteome</keyword>
<evidence type="ECO:0000259" key="2">
    <source>
        <dbReference type="Pfam" id="PF00487"/>
    </source>
</evidence>
<evidence type="ECO:0000256" key="1">
    <source>
        <dbReference type="SAM" id="Phobius"/>
    </source>
</evidence>
<accession>A0A815X4I3</accession>
<proteinExistence type="predicted"/>
<dbReference type="GO" id="GO:0042284">
    <property type="term" value="F:sphingolipid delta-4 desaturase activity"/>
    <property type="evidence" value="ECO:0007669"/>
    <property type="project" value="InterPro"/>
</dbReference>
<reference evidence="3" key="1">
    <citation type="submission" date="2021-02" db="EMBL/GenBank/DDBJ databases">
        <authorList>
            <person name="Nowell W R."/>
        </authorList>
    </citation>
    <scope>NUCLEOTIDE SEQUENCE</scope>
</reference>
<comment type="caution">
    <text evidence="3">The sequence shown here is derived from an EMBL/GenBank/DDBJ whole genome shotgun (WGS) entry which is preliminary data.</text>
</comment>
<evidence type="ECO:0000313" key="5">
    <source>
        <dbReference type="Proteomes" id="UP000663829"/>
    </source>
</evidence>
<dbReference type="Pfam" id="PF00487">
    <property type="entry name" value="FA_desaturase"/>
    <property type="match status" value="1"/>
</dbReference>
<evidence type="ECO:0000313" key="4">
    <source>
        <dbReference type="EMBL" id="CAF4414445.1"/>
    </source>
</evidence>
<feature type="transmembrane region" description="Helical" evidence="1">
    <location>
        <begin position="122"/>
        <end position="144"/>
    </location>
</feature>
<dbReference type="GO" id="GO:0016020">
    <property type="term" value="C:membrane"/>
    <property type="evidence" value="ECO:0007669"/>
    <property type="project" value="InterPro"/>
</dbReference>
<keyword evidence="1" id="KW-0812">Transmembrane</keyword>
<dbReference type="OrthoDB" id="200948at2759"/>